<dbReference type="Proteomes" id="UP000216312">
    <property type="component" value="Unassembled WGS sequence"/>
</dbReference>
<organism evidence="1 2">
    <name type="scientific">candidate division WOR-3 bacterium 4484_18</name>
    <dbReference type="NCBI Taxonomy" id="2020626"/>
    <lineage>
        <taxon>Bacteria</taxon>
        <taxon>Bacteria division WOR-3</taxon>
    </lineage>
</organism>
<accession>A0A257LVK1</accession>
<sequence>MKKLTPLLIVLVVMVGLLYGEESKPPLSKLRRDIEISEVILGEVVLGTYTLEGFLGKVGGFYFPEKGLIFVVNVPLLLGTPAETLAARVKDFFCHYLIAFPYLDKNERIRVALRYEYPSFEGLLKKDEERPRVVVFSVEKADLDKYESGKLSEKALRDKIKVTEIRDLPHDVRVMGAILKETIDSPESMVLYLPDEGAYFLYYGRGIRHALESLRSLRGRIELKVRKEVEHRIKAKERELIETLALYSGTLVSLKEHDYVNIGI</sequence>
<evidence type="ECO:0000313" key="1">
    <source>
        <dbReference type="EMBL" id="OYV02781.1"/>
    </source>
</evidence>
<gene>
    <name evidence="1" type="ORF">CGW93_03835</name>
</gene>
<evidence type="ECO:0000313" key="2">
    <source>
        <dbReference type="Proteomes" id="UP000216312"/>
    </source>
</evidence>
<comment type="caution">
    <text evidence="1">The sequence shown here is derived from an EMBL/GenBank/DDBJ whole genome shotgun (WGS) entry which is preliminary data.</text>
</comment>
<proteinExistence type="predicted"/>
<dbReference type="AlphaFoldDB" id="A0A257LVK1"/>
<reference evidence="2" key="1">
    <citation type="submission" date="2017-07" db="EMBL/GenBank/DDBJ databases">
        <title>Novel pathways for hydrocarbon cycling and metabolic interdependencies in hydrothermal sediment communities.</title>
        <authorList>
            <person name="Dombrowski N."/>
            <person name="Seitz K."/>
            <person name="Teske A."/>
            <person name="Baker B."/>
        </authorList>
    </citation>
    <scope>NUCLEOTIDE SEQUENCE [LARGE SCALE GENOMIC DNA]</scope>
</reference>
<protein>
    <submittedName>
        <fullName evidence="1">Uncharacterized protein</fullName>
    </submittedName>
</protein>
<dbReference type="EMBL" id="NMUJ01000053">
    <property type="protein sequence ID" value="OYV02781.1"/>
    <property type="molecule type" value="Genomic_DNA"/>
</dbReference>
<name>A0A257LVK1_UNCW3</name>